<dbReference type="PANTHER" id="PTHR16516:SF4">
    <property type="entry name" value="C2H2-TYPE DOMAIN-CONTAINING PROTEIN"/>
    <property type="match status" value="1"/>
</dbReference>
<reference evidence="5" key="1">
    <citation type="submission" date="2021-04" db="EMBL/GenBank/DDBJ databases">
        <authorList>
            <person name="Cornetti L."/>
        </authorList>
    </citation>
    <scope>NUCLEOTIDE SEQUENCE</scope>
</reference>
<dbReference type="SUPFAM" id="SSF57667">
    <property type="entry name" value="beta-beta-alpha zinc fingers"/>
    <property type="match status" value="1"/>
</dbReference>
<dbReference type="GO" id="GO:0008270">
    <property type="term" value="F:zinc ion binding"/>
    <property type="evidence" value="ECO:0007669"/>
    <property type="project" value="UniProtKB-KW"/>
</dbReference>
<name>A0A9N6WQU8_9CRUS</name>
<dbReference type="Gene3D" id="3.90.230.10">
    <property type="entry name" value="Creatinase/methionine aminopeptidase superfamily"/>
    <property type="match status" value="1"/>
</dbReference>
<evidence type="ECO:0000259" key="4">
    <source>
        <dbReference type="PROSITE" id="PS50157"/>
    </source>
</evidence>
<dbReference type="SUPFAM" id="SSF55920">
    <property type="entry name" value="Creatinase/aminopeptidase"/>
    <property type="match status" value="1"/>
</dbReference>
<evidence type="ECO:0000256" key="2">
    <source>
        <dbReference type="ARBA" id="ARBA00023242"/>
    </source>
</evidence>
<keyword evidence="2" id="KW-0539">Nucleus</keyword>
<dbReference type="GO" id="GO:0005634">
    <property type="term" value="C:nucleus"/>
    <property type="evidence" value="ECO:0007669"/>
    <property type="project" value="UniProtKB-SubCell"/>
</dbReference>
<evidence type="ECO:0000256" key="3">
    <source>
        <dbReference type="PROSITE-ProRule" id="PRU00042"/>
    </source>
</evidence>
<evidence type="ECO:0000256" key="1">
    <source>
        <dbReference type="ARBA" id="ARBA00004123"/>
    </source>
</evidence>
<dbReference type="InterPro" id="IPR036236">
    <property type="entry name" value="Znf_C2H2_sf"/>
</dbReference>
<proteinExistence type="predicted"/>
<dbReference type="InterPro" id="IPR036005">
    <property type="entry name" value="Creatinase/aminopeptidase-like"/>
</dbReference>
<dbReference type="SMART" id="SM00355">
    <property type="entry name" value="ZnF_C2H2"/>
    <property type="match status" value="2"/>
</dbReference>
<keyword evidence="3" id="KW-0862">Zinc</keyword>
<dbReference type="Gene3D" id="3.30.160.60">
    <property type="entry name" value="Classic Zinc Finger"/>
    <property type="match status" value="1"/>
</dbReference>
<dbReference type="PROSITE" id="PS50157">
    <property type="entry name" value="ZINC_FINGER_C2H2_2"/>
    <property type="match status" value="2"/>
</dbReference>
<dbReference type="Pfam" id="PF00096">
    <property type="entry name" value="zf-C2H2"/>
    <property type="match status" value="2"/>
</dbReference>
<dbReference type="InterPro" id="IPR013087">
    <property type="entry name" value="Znf_C2H2_type"/>
</dbReference>
<evidence type="ECO:0000313" key="5">
    <source>
        <dbReference type="EMBL" id="CAG4642988.1"/>
    </source>
</evidence>
<feature type="domain" description="C2H2-type" evidence="4">
    <location>
        <begin position="204"/>
        <end position="231"/>
    </location>
</feature>
<feature type="domain" description="C2H2-type" evidence="4">
    <location>
        <begin position="166"/>
        <end position="194"/>
    </location>
</feature>
<dbReference type="EMBL" id="OC986333">
    <property type="protein sequence ID" value="CAG4642988.1"/>
    <property type="molecule type" value="Genomic_DNA"/>
</dbReference>
<comment type="subcellular location">
    <subcellularLocation>
        <location evidence="1">Nucleus</location>
    </subcellularLocation>
</comment>
<dbReference type="InterPro" id="IPR052296">
    <property type="entry name" value="TR-Histone_Methyltrans"/>
</dbReference>
<organism evidence="5">
    <name type="scientific">Evadne anonyx</name>
    <dbReference type="NCBI Taxonomy" id="141404"/>
    <lineage>
        <taxon>Eukaryota</taxon>
        <taxon>Metazoa</taxon>
        <taxon>Ecdysozoa</taxon>
        <taxon>Arthropoda</taxon>
        <taxon>Crustacea</taxon>
        <taxon>Branchiopoda</taxon>
        <taxon>Diplostraca</taxon>
        <taxon>Cladocera</taxon>
        <taxon>Onychopoda</taxon>
        <taxon>Podonidae</taxon>
        <taxon>Evadne</taxon>
    </lineage>
</organism>
<dbReference type="PROSITE" id="PS00028">
    <property type="entry name" value="ZINC_FINGER_C2H2_1"/>
    <property type="match status" value="2"/>
</dbReference>
<keyword evidence="3" id="KW-0479">Metal-binding</keyword>
<sequence>MKAGHCFTIEPMISEGTWRDEQWLDNWTAVTQDGKLSAQFEHTLLVTDSGVDVLTKRLKYDGLPYYMTELELRGINGGLLQKTRHRLANLIWWRVDEISNTEAEEKEEEEEEDWVPLGRRRRQEEKEVTKAMVLAAWLHSVIASASVKLIASLMPCLFLLAAPVTNVCAKCNLSFRMTSDLVYHMRSQHRRESDPVRQKRQEKLRCPVCGENFRERHHLTRHMTSHDDRELEVINDRLLAIRHGGNDETEAEEEEQMNK</sequence>
<accession>A0A9N6WQU8</accession>
<gene>
    <name evidence="5" type="primary">EOG090X0POW</name>
</gene>
<dbReference type="PANTHER" id="PTHR16516">
    <property type="entry name" value="AGAP007109-PA"/>
    <property type="match status" value="1"/>
</dbReference>
<keyword evidence="3" id="KW-0863">Zinc-finger</keyword>
<dbReference type="GO" id="GO:0006355">
    <property type="term" value="P:regulation of DNA-templated transcription"/>
    <property type="evidence" value="ECO:0007669"/>
    <property type="project" value="TreeGrafter"/>
</dbReference>
<dbReference type="AlphaFoldDB" id="A0A9N6WQU8"/>
<protein>
    <submittedName>
        <fullName evidence="5">EOG090X0POW</fullName>
    </submittedName>
</protein>